<dbReference type="Pfam" id="PF13229">
    <property type="entry name" value="Beta_helix"/>
    <property type="match status" value="1"/>
</dbReference>
<dbReference type="RefSeq" id="XP_004182804.1">
    <property type="nucleotide sequence ID" value="XM_004182756.1"/>
</dbReference>
<gene>
    <name evidence="2" type="ORF">EIN_375830</name>
</gene>
<dbReference type="VEuPathDB" id="AmoebaDB:EIN_375830"/>
<dbReference type="SMART" id="SM00710">
    <property type="entry name" value="PbH1"/>
    <property type="match status" value="3"/>
</dbReference>
<dbReference type="AlphaFoldDB" id="A0A0A1TW00"/>
<sequence>MIMIFLLLIVFSHGIDIFISTEGQDYYDGSYNKPYRTVQAAIDSFTKKELPTEGVTFKLSPGYHKMINKTLTITLNNLNNTNNVPLKFTNTFPNKKATLVGGTQIPFAAFRKLDEQKDSKQFNKIQESVRSQVQVCDLNTLDDKINLIDLAELKTTELFVDDSRMKIARYPNKDVTSNDNKTDSIYVVKGTFSPDVSGYYRTSSKRCDGEMVYQKTVAVNSKTYYIYTTNGTYYLSTRSDCKVPVITDGASWSSKRDSLAGNISPLANSGASGIVNIPDEGYIYRGFMFTAFADTTTTDTKEFGYNNDRINNWKYTKNMWVKGYFKYMWADNTAQIVSIDTTKRTITLDKKATYGIFPEKPFFVYNLIEELDEEGEYYIDREDMKIYVIFYGHPKEIWISHSIKEALKIDKVGNVELTNLDFKYFPCGIGNVNSDNVKISGCTFSHSSDIGIEFYGKNHMIVNNTFLDFSATILSINCGVRATLEYGNCIVKDNTFSVFSQGHYTYKPAIILNGVGNKATHNYIEDSPHEAIKYSGNENEISYNIIKNVCLYASDAGAIYSGRRWDYRGNVIKYNRIYNLTGWGKSNSYVQGIYMDGILAGDKVYGNILNKINGKCILHGGGRDVEVTNNIMYDCYVAFLEYNGGPTYYSTKSGDSWNLLERCSDENVNRLVDPWKSRYPLLYKIPNDNNRIINEKNWLQPENTVVDCNVIYKTVKTDFEGNNLLYDYFKTFNDHKYNSSIDPLFVDPENQNFKLKEHSPVYDMGCWKEIPYDEIGITKSGASSVGHLVLIFTVIFIII</sequence>
<dbReference type="OMA" id="IWISHSI"/>
<dbReference type="OrthoDB" id="6080154at2759"/>
<protein>
    <recommendedName>
        <fullName evidence="1">Right handed beta helix domain-containing protein</fullName>
    </recommendedName>
</protein>
<dbReference type="GeneID" id="14882424"/>
<dbReference type="PANTHER" id="PTHR36453:SF1">
    <property type="entry name" value="RIGHT HANDED BETA HELIX DOMAIN-CONTAINING PROTEIN"/>
    <property type="match status" value="1"/>
</dbReference>
<dbReference type="InterPro" id="IPR006626">
    <property type="entry name" value="PbH1"/>
</dbReference>
<evidence type="ECO:0000313" key="2">
    <source>
        <dbReference type="EMBL" id="ELP83458.1"/>
    </source>
</evidence>
<dbReference type="EMBL" id="KB207268">
    <property type="protein sequence ID" value="ELP83458.1"/>
    <property type="molecule type" value="Genomic_DNA"/>
</dbReference>
<dbReference type="InterPro" id="IPR039448">
    <property type="entry name" value="Beta_helix"/>
</dbReference>
<reference evidence="2 3" key="1">
    <citation type="submission" date="2012-10" db="EMBL/GenBank/DDBJ databases">
        <authorList>
            <person name="Zafar N."/>
            <person name="Inman J."/>
            <person name="Hall N."/>
            <person name="Lorenzi H."/>
            <person name="Caler E."/>
        </authorList>
    </citation>
    <scope>NUCLEOTIDE SEQUENCE [LARGE SCALE GENOMIC DNA]</scope>
    <source>
        <strain evidence="2 3">IP1</strain>
    </source>
</reference>
<evidence type="ECO:0000259" key="1">
    <source>
        <dbReference type="Pfam" id="PF13229"/>
    </source>
</evidence>
<proteinExistence type="predicted"/>
<dbReference type="PANTHER" id="PTHR36453">
    <property type="entry name" value="SECRETED PROTEIN-RELATED"/>
    <property type="match status" value="1"/>
</dbReference>
<keyword evidence="3" id="KW-1185">Reference proteome</keyword>
<name>A0A0A1TW00_ENTIV</name>
<feature type="domain" description="Right handed beta helix" evidence="1">
    <location>
        <begin position="400"/>
        <end position="495"/>
    </location>
</feature>
<dbReference type="InterPro" id="IPR011050">
    <property type="entry name" value="Pectin_lyase_fold/virulence"/>
</dbReference>
<organism evidence="2 3">
    <name type="scientific">Entamoeba invadens IP1</name>
    <dbReference type="NCBI Taxonomy" id="370355"/>
    <lineage>
        <taxon>Eukaryota</taxon>
        <taxon>Amoebozoa</taxon>
        <taxon>Evosea</taxon>
        <taxon>Archamoebae</taxon>
        <taxon>Mastigamoebida</taxon>
        <taxon>Entamoebidae</taxon>
        <taxon>Entamoeba</taxon>
    </lineage>
</organism>
<dbReference type="Proteomes" id="UP000014680">
    <property type="component" value="Unassembled WGS sequence"/>
</dbReference>
<accession>A0A0A1TW00</accession>
<evidence type="ECO:0000313" key="3">
    <source>
        <dbReference type="Proteomes" id="UP000014680"/>
    </source>
</evidence>
<dbReference type="Gene3D" id="2.160.20.10">
    <property type="entry name" value="Single-stranded right-handed beta-helix, Pectin lyase-like"/>
    <property type="match status" value="1"/>
</dbReference>
<dbReference type="KEGG" id="eiv:EIN_375830"/>
<dbReference type="InterPro" id="IPR012334">
    <property type="entry name" value="Pectin_lyas_fold"/>
</dbReference>
<dbReference type="SUPFAM" id="SSF51126">
    <property type="entry name" value="Pectin lyase-like"/>
    <property type="match status" value="1"/>
</dbReference>